<name>A0ABQ7JQI1_9FUNG</name>
<protein>
    <recommendedName>
        <fullName evidence="3">F-box domain-containing protein</fullName>
    </recommendedName>
</protein>
<organism evidence="1 2">
    <name type="scientific">Linnemannia gamsii</name>
    <dbReference type="NCBI Taxonomy" id="64522"/>
    <lineage>
        <taxon>Eukaryota</taxon>
        <taxon>Fungi</taxon>
        <taxon>Fungi incertae sedis</taxon>
        <taxon>Mucoromycota</taxon>
        <taxon>Mortierellomycotina</taxon>
        <taxon>Mortierellomycetes</taxon>
        <taxon>Mortierellales</taxon>
        <taxon>Mortierellaceae</taxon>
        <taxon>Linnemannia</taxon>
    </lineage>
</organism>
<dbReference type="Gene3D" id="3.80.10.10">
    <property type="entry name" value="Ribonuclease Inhibitor"/>
    <property type="match status" value="1"/>
</dbReference>
<sequence length="675" mass="76806">MHVSIGTPKCDVLRESDVCDRFPFFKIAPLSRNILSIHIAMLDAHKRFFDFRELADHVAGYLKRPELVHLALTSRKLNRQFTPALYRTVDLRFQNSKKNIFRAIPCLQALARNIRHLRNLTFALQELAFYYNCVLTLKEMNSQNVDDTDAQIYSRPAWLPPPDIPASLLIAMPPMTRLTQLSIHLDFSPFIIYSKPSVKDAQPIAALICWLISSNPSLVRLDLSAVPLMDARSGQLFGDAIAGLSRLKELSVCIMCEREHRFQLGCRVIFSCRSSIQSIIMNFDDEDGRLQDQENTRLKDEVYGDMMVAMDARVQEPLINLKRLFVKGFSGWASAANLRSVFAHCPNVTLVRIPCIPYPLLDTNSNTMGEFVGRACSKINDFTYDARVLDDGLFDYLPCALLEALPAQQLVNFEYRGFFDNINFPGATLALLRHSTTLQSIHLRSKSSVNRISFALIFKECVNLTELAIPRNHPGEGHYITLDDALEYPWACTRLQVLTLSISGCELPNLREVPPYYLRDVPIDLTEEESQHFARLESLYRNIGTLTDITDLTLRMTKLDGNGNPIPPTRLLEPSTYMPAMLSLGSVHTGRPGYLHLLAGLKNIDRLVGSVRANTVEAKRTVEWPEAVWMNEHWPQLRIADFYINEKSVTAPFRWLRDRRELEDRGDLTFAEDEG</sequence>
<keyword evidence="2" id="KW-1185">Reference proteome</keyword>
<proteinExistence type="predicted"/>
<reference evidence="1 2" key="1">
    <citation type="journal article" date="2020" name="Fungal Divers.">
        <title>Resolving the Mortierellaceae phylogeny through synthesis of multi-gene phylogenetics and phylogenomics.</title>
        <authorList>
            <person name="Vandepol N."/>
            <person name="Liber J."/>
            <person name="Desiro A."/>
            <person name="Na H."/>
            <person name="Kennedy M."/>
            <person name="Barry K."/>
            <person name="Grigoriev I.V."/>
            <person name="Miller A.N."/>
            <person name="O'Donnell K."/>
            <person name="Stajich J.E."/>
            <person name="Bonito G."/>
        </authorList>
    </citation>
    <scope>NUCLEOTIDE SEQUENCE [LARGE SCALE GENOMIC DNA]</scope>
    <source>
        <strain evidence="1 2">AD045</strain>
    </source>
</reference>
<dbReference type="InterPro" id="IPR032675">
    <property type="entry name" value="LRR_dom_sf"/>
</dbReference>
<dbReference type="EMBL" id="JAAAIM010000929">
    <property type="protein sequence ID" value="KAG0283262.1"/>
    <property type="molecule type" value="Genomic_DNA"/>
</dbReference>
<accession>A0ABQ7JQI1</accession>
<evidence type="ECO:0000313" key="2">
    <source>
        <dbReference type="Proteomes" id="UP001194696"/>
    </source>
</evidence>
<evidence type="ECO:0008006" key="3">
    <source>
        <dbReference type="Google" id="ProtNLM"/>
    </source>
</evidence>
<dbReference type="SUPFAM" id="SSF52047">
    <property type="entry name" value="RNI-like"/>
    <property type="match status" value="1"/>
</dbReference>
<comment type="caution">
    <text evidence="1">The sequence shown here is derived from an EMBL/GenBank/DDBJ whole genome shotgun (WGS) entry which is preliminary data.</text>
</comment>
<evidence type="ECO:0000313" key="1">
    <source>
        <dbReference type="EMBL" id="KAG0283262.1"/>
    </source>
</evidence>
<dbReference type="Proteomes" id="UP001194696">
    <property type="component" value="Unassembled WGS sequence"/>
</dbReference>
<gene>
    <name evidence="1" type="ORF">BGZ96_012363</name>
</gene>